<sequence>FTDPEVARVGLNEKDAKAANTPFEVTTYGIDDLDRAIADSEAHGFVKVLTVPGKDKILGVTIVGTHAGDLIAEYILAMKYGIGLNKILGTIHIYPTLAEANKYAA</sequence>
<evidence type="ECO:0000256" key="6">
    <source>
        <dbReference type="ARBA" id="ARBA00023027"/>
    </source>
</evidence>
<organism evidence="10">
    <name type="scientific">Capitella teleta</name>
    <name type="common">Polychaete worm</name>
    <dbReference type="NCBI Taxonomy" id="283909"/>
    <lineage>
        <taxon>Eukaryota</taxon>
        <taxon>Metazoa</taxon>
        <taxon>Spiralia</taxon>
        <taxon>Lophotrochozoa</taxon>
        <taxon>Annelida</taxon>
        <taxon>Polychaeta</taxon>
        <taxon>Sedentaria</taxon>
        <taxon>Scolecida</taxon>
        <taxon>Capitellidae</taxon>
        <taxon>Capitella</taxon>
    </lineage>
</organism>
<dbReference type="SUPFAM" id="SSF55424">
    <property type="entry name" value="FAD/NAD-linked reductases, dimerisation (C-terminal) domain"/>
    <property type="match status" value="1"/>
</dbReference>
<keyword evidence="5" id="KW-0560">Oxidoreductase</keyword>
<keyword evidence="12" id="KW-1185">Reference proteome</keyword>
<dbReference type="InterPro" id="IPR050151">
    <property type="entry name" value="Class-I_Pyr_Nuc-Dis_Oxidored"/>
</dbReference>
<dbReference type="Gene3D" id="3.30.390.30">
    <property type="match status" value="1"/>
</dbReference>
<name>R7THU9_CAPTE</name>
<dbReference type="GO" id="GO:0050660">
    <property type="term" value="F:flavin adenine dinucleotide binding"/>
    <property type="evidence" value="ECO:0007669"/>
    <property type="project" value="TreeGrafter"/>
</dbReference>
<dbReference type="AlphaFoldDB" id="R7THU9"/>
<evidence type="ECO:0000256" key="7">
    <source>
        <dbReference type="ARBA" id="ARBA00031281"/>
    </source>
</evidence>
<evidence type="ECO:0000256" key="1">
    <source>
        <dbReference type="ARBA" id="ARBA00001974"/>
    </source>
</evidence>
<comment type="similarity">
    <text evidence="2">Belongs to the class-I pyridine nucleotide-disulfide oxidoreductase family.</text>
</comment>
<accession>R7THU9</accession>
<keyword evidence="6" id="KW-0520">NAD</keyword>
<dbReference type="InterPro" id="IPR016156">
    <property type="entry name" value="FAD/NAD-linked_Rdtase_dimer_sf"/>
</dbReference>
<keyword evidence="3" id="KW-0285">Flavoprotein</keyword>
<dbReference type="Proteomes" id="UP000014760">
    <property type="component" value="Unassembled WGS sequence"/>
</dbReference>
<evidence type="ECO:0000313" key="12">
    <source>
        <dbReference type="Proteomes" id="UP000014760"/>
    </source>
</evidence>
<proteinExistence type="inferred from homology"/>
<evidence type="ECO:0000259" key="9">
    <source>
        <dbReference type="Pfam" id="PF02852"/>
    </source>
</evidence>
<dbReference type="FunFam" id="3.30.390.30:FF:000001">
    <property type="entry name" value="Dihydrolipoyl dehydrogenase"/>
    <property type="match status" value="1"/>
</dbReference>
<evidence type="ECO:0000313" key="11">
    <source>
        <dbReference type="EnsemblMetazoa" id="CapteP60260"/>
    </source>
</evidence>
<reference evidence="10 12" key="2">
    <citation type="journal article" date="2013" name="Nature">
        <title>Insights into bilaterian evolution from three spiralian genomes.</title>
        <authorList>
            <person name="Simakov O."/>
            <person name="Marletaz F."/>
            <person name="Cho S.J."/>
            <person name="Edsinger-Gonzales E."/>
            <person name="Havlak P."/>
            <person name="Hellsten U."/>
            <person name="Kuo D.H."/>
            <person name="Larsson T."/>
            <person name="Lv J."/>
            <person name="Arendt D."/>
            <person name="Savage R."/>
            <person name="Osoegawa K."/>
            <person name="de Jong P."/>
            <person name="Grimwood J."/>
            <person name="Chapman J.A."/>
            <person name="Shapiro H."/>
            <person name="Aerts A."/>
            <person name="Otillar R.P."/>
            <person name="Terry A.Y."/>
            <person name="Boore J.L."/>
            <person name="Grigoriev I.V."/>
            <person name="Lindberg D.R."/>
            <person name="Seaver E.C."/>
            <person name="Weisblat D.A."/>
            <person name="Putnam N.H."/>
            <person name="Rokhsar D.S."/>
        </authorList>
    </citation>
    <scope>NUCLEOTIDE SEQUENCE</scope>
    <source>
        <strain evidence="10 12">I ESC-2004</strain>
    </source>
</reference>
<dbReference type="EnsemblMetazoa" id="CapteT60260">
    <property type="protein sequence ID" value="CapteP60260"/>
    <property type="gene ID" value="CapteG60260"/>
</dbReference>
<dbReference type="HOGENOM" id="CLU_2243172_0_0_1"/>
<dbReference type="Pfam" id="PF02852">
    <property type="entry name" value="Pyr_redox_dim"/>
    <property type="match status" value="1"/>
</dbReference>
<keyword evidence="4" id="KW-0274">FAD</keyword>
<dbReference type="EMBL" id="KB309906">
    <property type="protein sequence ID" value="ELT93057.1"/>
    <property type="molecule type" value="Genomic_DNA"/>
</dbReference>
<reference evidence="12" key="1">
    <citation type="submission" date="2012-12" db="EMBL/GenBank/DDBJ databases">
        <authorList>
            <person name="Hellsten U."/>
            <person name="Grimwood J."/>
            <person name="Chapman J.A."/>
            <person name="Shapiro H."/>
            <person name="Aerts A."/>
            <person name="Otillar R.P."/>
            <person name="Terry A.Y."/>
            <person name="Boore J.L."/>
            <person name="Simakov O."/>
            <person name="Marletaz F."/>
            <person name="Cho S.-J."/>
            <person name="Edsinger-Gonzales E."/>
            <person name="Havlak P."/>
            <person name="Kuo D.-H."/>
            <person name="Larsson T."/>
            <person name="Lv J."/>
            <person name="Arendt D."/>
            <person name="Savage R."/>
            <person name="Osoegawa K."/>
            <person name="de Jong P."/>
            <person name="Lindberg D.R."/>
            <person name="Seaver E.C."/>
            <person name="Weisblat D.A."/>
            <person name="Putnam N.H."/>
            <person name="Grigoriev I.V."/>
            <person name="Rokhsar D.S."/>
        </authorList>
    </citation>
    <scope>NUCLEOTIDE SEQUENCE</scope>
    <source>
        <strain evidence="12">I ESC-2004</strain>
    </source>
</reference>
<evidence type="ECO:0000256" key="5">
    <source>
        <dbReference type="ARBA" id="ARBA00023002"/>
    </source>
</evidence>
<feature type="non-terminal residue" evidence="10">
    <location>
        <position position="105"/>
    </location>
</feature>
<comment type="catalytic activity">
    <reaction evidence="8">
        <text>N(6)-[(R)-dihydrolipoyl]-L-lysyl-[protein] + NAD(+) = N(6)-[(R)-lipoyl]-L-lysyl-[protein] + NADH + H(+)</text>
        <dbReference type="Rhea" id="RHEA:15045"/>
        <dbReference type="Rhea" id="RHEA-COMP:10474"/>
        <dbReference type="Rhea" id="RHEA-COMP:10475"/>
        <dbReference type="ChEBI" id="CHEBI:15378"/>
        <dbReference type="ChEBI" id="CHEBI:57540"/>
        <dbReference type="ChEBI" id="CHEBI:57945"/>
        <dbReference type="ChEBI" id="CHEBI:83099"/>
        <dbReference type="ChEBI" id="CHEBI:83100"/>
        <dbReference type="EC" id="1.8.1.4"/>
    </reaction>
</comment>
<dbReference type="OrthoDB" id="361797at2759"/>
<reference evidence="11" key="3">
    <citation type="submission" date="2015-06" db="UniProtKB">
        <authorList>
            <consortium name="EnsemblMetazoa"/>
        </authorList>
    </citation>
    <scope>IDENTIFICATION</scope>
</reference>
<dbReference type="OMA" id="INHEAEG"/>
<evidence type="ECO:0000256" key="8">
    <source>
        <dbReference type="ARBA" id="ARBA00049187"/>
    </source>
</evidence>
<gene>
    <name evidence="10" type="ORF">CAPTEDRAFT_60260</name>
</gene>
<evidence type="ECO:0000256" key="2">
    <source>
        <dbReference type="ARBA" id="ARBA00007532"/>
    </source>
</evidence>
<dbReference type="STRING" id="283909.R7THU9"/>
<dbReference type="InterPro" id="IPR004099">
    <property type="entry name" value="Pyr_nucl-diS_OxRdtase_dimer"/>
</dbReference>
<dbReference type="PANTHER" id="PTHR22912:SF151">
    <property type="entry name" value="DIHYDROLIPOYL DEHYDROGENASE, MITOCHONDRIAL"/>
    <property type="match status" value="1"/>
</dbReference>
<comment type="cofactor">
    <cofactor evidence="1">
        <name>FAD</name>
        <dbReference type="ChEBI" id="CHEBI:57692"/>
    </cofactor>
</comment>
<dbReference type="PANTHER" id="PTHR22912">
    <property type="entry name" value="DISULFIDE OXIDOREDUCTASE"/>
    <property type="match status" value="1"/>
</dbReference>
<dbReference type="PRINTS" id="PR00411">
    <property type="entry name" value="PNDRDTASEI"/>
</dbReference>
<dbReference type="GO" id="GO:0004148">
    <property type="term" value="F:dihydrolipoyl dehydrogenase (NADH) activity"/>
    <property type="evidence" value="ECO:0007669"/>
    <property type="project" value="UniProtKB-EC"/>
</dbReference>
<feature type="domain" description="Pyridine nucleotide-disulphide oxidoreductase dimerisation" evidence="9">
    <location>
        <begin position="1"/>
        <end position="104"/>
    </location>
</feature>
<feature type="non-terminal residue" evidence="10">
    <location>
        <position position="1"/>
    </location>
</feature>
<dbReference type="GO" id="GO:0006103">
    <property type="term" value="P:2-oxoglutarate metabolic process"/>
    <property type="evidence" value="ECO:0007669"/>
    <property type="project" value="TreeGrafter"/>
</dbReference>
<evidence type="ECO:0000256" key="4">
    <source>
        <dbReference type="ARBA" id="ARBA00022827"/>
    </source>
</evidence>
<protein>
    <recommendedName>
        <fullName evidence="7">Dihydrolipoamide dehydrogenase</fullName>
    </recommendedName>
</protein>
<evidence type="ECO:0000313" key="10">
    <source>
        <dbReference type="EMBL" id="ELT93057.1"/>
    </source>
</evidence>
<evidence type="ECO:0000256" key="3">
    <source>
        <dbReference type="ARBA" id="ARBA00022630"/>
    </source>
</evidence>
<dbReference type="EMBL" id="AMQN01030086">
    <property type="status" value="NOT_ANNOTATED_CDS"/>
    <property type="molecule type" value="Genomic_DNA"/>
</dbReference>